<evidence type="ECO:0000313" key="1">
    <source>
        <dbReference type="EMBL" id="DAD76542.1"/>
    </source>
</evidence>
<protein>
    <submittedName>
        <fullName evidence="1">Uncharacterized protein</fullName>
    </submittedName>
</protein>
<organism evidence="1">
    <name type="scientific">Siphoviridae sp. ctqpo8</name>
    <dbReference type="NCBI Taxonomy" id="2826469"/>
    <lineage>
        <taxon>Viruses</taxon>
        <taxon>Duplodnaviria</taxon>
        <taxon>Heunggongvirae</taxon>
        <taxon>Uroviricota</taxon>
        <taxon>Caudoviricetes</taxon>
    </lineage>
</organism>
<reference evidence="1" key="1">
    <citation type="journal article" date="2021" name="Proc. Natl. Acad. Sci. U.S.A.">
        <title>A Catalog of Tens of Thousands of Viruses from Human Metagenomes Reveals Hidden Associations with Chronic Diseases.</title>
        <authorList>
            <person name="Tisza M.J."/>
            <person name="Buck C.B."/>
        </authorList>
    </citation>
    <scope>NUCLEOTIDE SEQUENCE</scope>
    <source>
        <strain evidence="1">Ctqpo8</strain>
    </source>
</reference>
<dbReference type="EMBL" id="BK014804">
    <property type="protein sequence ID" value="DAD76542.1"/>
    <property type="molecule type" value="Genomic_DNA"/>
</dbReference>
<name>A0A8S5M2X9_9CAUD</name>
<proteinExistence type="predicted"/>
<sequence length="60" mass="6908">MARLLYIYTIALFFKKIQANHILFCRGLIFVKPARSDDLFRPILTFAVQNALHGQNSALQ</sequence>
<accession>A0A8S5M2X9</accession>